<protein>
    <recommendedName>
        <fullName evidence="4">Calcineurin-like phosphoesterase domain-containing protein</fullName>
    </recommendedName>
</protein>
<keyword evidence="2" id="KW-0378">Hydrolase</keyword>
<dbReference type="PANTHER" id="PTHR31302:SF31">
    <property type="entry name" value="PHOSPHODIESTERASE YAEI"/>
    <property type="match status" value="1"/>
</dbReference>
<keyword evidence="1" id="KW-0479">Metal-binding</keyword>
<evidence type="ECO:0000259" key="4">
    <source>
        <dbReference type="Pfam" id="PF00149"/>
    </source>
</evidence>
<gene>
    <name evidence="5" type="ORF">BCM02_108384</name>
</gene>
<dbReference type="SUPFAM" id="SSF56300">
    <property type="entry name" value="Metallo-dependent phosphatases"/>
    <property type="match status" value="1"/>
</dbReference>
<evidence type="ECO:0000313" key="6">
    <source>
        <dbReference type="Proteomes" id="UP000323257"/>
    </source>
</evidence>
<keyword evidence="6" id="KW-1185">Reference proteome</keyword>
<keyword evidence="3" id="KW-1133">Transmembrane helix</keyword>
<sequence>MAGHRKITRRQFMKWIAGIGLFGAVGTPLYSFGFERGWLEVTNVSLRLGDGDGVSPLQGLRLVHFSDIHYGFYWGREQFVELAERINRLKPDLICFTGDLVDSVPDDLMNCLSIVQSLEAPYGKFAILGNHDSRHEVNQVVDFWAESGFKLLINEQVAVEREGRRFIVAGTDDYLNGSPDLPLTLRDTSEDDTVIMLIHEPDIADVCALSYPQVKLQLSGHSHGGQVRLPLLSALATPPAGKKYVSGLYWLGDRKMPLYTTRGIGTTGLPIRLFCRPELTVMGFV</sequence>
<dbReference type="Proteomes" id="UP000323257">
    <property type="component" value="Unassembled WGS sequence"/>
</dbReference>
<proteinExistence type="predicted"/>
<dbReference type="EMBL" id="VNHS01000008">
    <property type="protein sequence ID" value="TYP72729.1"/>
    <property type="molecule type" value="Genomic_DNA"/>
</dbReference>
<dbReference type="AlphaFoldDB" id="A0A5S5C0M1"/>
<feature type="transmembrane region" description="Helical" evidence="3">
    <location>
        <begin position="12"/>
        <end position="33"/>
    </location>
</feature>
<name>A0A5S5C0M1_9BACL</name>
<dbReference type="InterPro" id="IPR029052">
    <property type="entry name" value="Metallo-depent_PP-like"/>
</dbReference>
<dbReference type="CDD" id="cd07385">
    <property type="entry name" value="MPP_YkuE_C"/>
    <property type="match status" value="1"/>
</dbReference>
<dbReference type="PANTHER" id="PTHR31302">
    <property type="entry name" value="TRANSMEMBRANE PROTEIN WITH METALLOPHOSPHOESTERASE DOMAIN-RELATED"/>
    <property type="match status" value="1"/>
</dbReference>
<keyword evidence="3" id="KW-0472">Membrane</keyword>
<keyword evidence="3" id="KW-0812">Transmembrane</keyword>
<evidence type="ECO:0000256" key="1">
    <source>
        <dbReference type="ARBA" id="ARBA00022723"/>
    </source>
</evidence>
<dbReference type="InterPro" id="IPR051158">
    <property type="entry name" value="Metallophosphoesterase_sf"/>
</dbReference>
<dbReference type="GO" id="GO:0046872">
    <property type="term" value="F:metal ion binding"/>
    <property type="evidence" value="ECO:0007669"/>
    <property type="project" value="UniProtKB-KW"/>
</dbReference>
<dbReference type="InterPro" id="IPR004843">
    <property type="entry name" value="Calcineurin-like_PHP"/>
</dbReference>
<feature type="domain" description="Calcineurin-like phosphoesterase" evidence="4">
    <location>
        <begin position="60"/>
        <end position="224"/>
    </location>
</feature>
<comment type="caution">
    <text evidence="5">The sequence shown here is derived from an EMBL/GenBank/DDBJ whole genome shotgun (WGS) entry which is preliminary data.</text>
</comment>
<dbReference type="GO" id="GO:0016020">
    <property type="term" value="C:membrane"/>
    <property type="evidence" value="ECO:0007669"/>
    <property type="project" value="GOC"/>
</dbReference>
<accession>A0A5S5C0M1</accession>
<evidence type="ECO:0000256" key="3">
    <source>
        <dbReference type="SAM" id="Phobius"/>
    </source>
</evidence>
<dbReference type="GO" id="GO:0008758">
    <property type="term" value="F:UDP-2,3-diacylglucosamine hydrolase activity"/>
    <property type="evidence" value="ECO:0007669"/>
    <property type="project" value="TreeGrafter"/>
</dbReference>
<reference evidence="5 6" key="1">
    <citation type="submission" date="2019-07" db="EMBL/GenBank/DDBJ databases">
        <title>Genomic Encyclopedia of Type Strains, Phase III (KMG-III): the genomes of soil and plant-associated and newly described type strains.</title>
        <authorList>
            <person name="Whitman W."/>
        </authorList>
    </citation>
    <scope>NUCLEOTIDE SEQUENCE [LARGE SCALE GENOMIC DNA]</scope>
    <source>
        <strain evidence="5 6">BL24</strain>
    </source>
</reference>
<dbReference type="Pfam" id="PF00149">
    <property type="entry name" value="Metallophos"/>
    <property type="match status" value="1"/>
</dbReference>
<dbReference type="GO" id="GO:0009245">
    <property type="term" value="P:lipid A biosynthetic process"/>
    <property type="evidence" value="ECO:0007669"/>
    <property type="project" value="TreeGrafter"/>
</dbReference>
<evidence type="ECO:0000256" key="2">
    <source>
        <dbReference type="ARBA" id="ARBA00022801"/>
    </source>
</evidence>
<evidence type="ECO:0000313" key="5">
    <source>
        <dbReference type="EMBL" id="TYP72729.1"/>
    </source>
</evidence>
<dbReference type="Gene3D" id="3.60.21.10">
    <property type="match status" value="1"/>
</dbReference>
<organism evidence="5 6">
    <name type="scientific">Paenibacillus methanolicus</name>
    <dbReference type="NCBI Taxonomy" id="582686"/>
    <lineage>
        <taxon>Bacteria</taxon>
        <taxon>Bacillati</taxon>
        <taxon>Bacillota</taxon>
        <taxon>Bacilli</taxon>
        <taxon>Bacillales</taxon>
        <taxon>Paenibacillaceae</taxon>
        <taxon>Paenibacillus</taxon>
    </lineage>
</organism>